<evidence type="ECO:0000313" key="4">
    <source>
        <dbReference type="Proteomes" id="UP000726737"/>
    </source>
</evidence>
<feature type="region of interest" description="Disordered" evidence="1">
    <location>
        <begin position="320"/>
        <end position="385"/>
    </location>
</feature>
<dbReference type="SUPFAM" id="SSF82153">
    <property type="entry name" value="FAS1 domain"/>
    <property type="match status" value="2"/>
</dbReference>
<organism evidence="3 4">
    <name type="scientific">Mortierella polycephala</name>
    <dbReference type="NCBI Taxonomy" id="41804"/>
    <lineage>
        <taxon>Eukaryota</taxon>
        <taxon>Fungi</taxon>
        <taxon>Fungi incertae sedis</taxon>
        <taxon>Mucoromycota</taxon>
        <taxon>Mortierellomycotina</taxon>
        <taxon>Mortierellomycetes</taxon>
        <taxon>Mortierellales</taxon>
        <taxon>Mortierellaceae</taxon>
        <taxon>Mortierella</taxon>
    </lineage>
</organism>
<dbReference type="OrthoDB" id="7700931at2759"/>
<gene>
    <name evidence="3" type="ORF">BG011_001503</name>
</gene>
<sequence>MNTEAETILDILGERPEFSKLLELPTLFAPTNEAFDSISDTDYPTHDELMYHISDHAYSSSRLHKKDVIESLYESPGLNNAAQLLRISLEHPKVPSTSFKASFWRMEPEVWIEELDGDGDGAETLPLSLFVNHAKVILPDIVAKSGAIVHGVNSIIRLPGETVVDEIVRRGVHFSFLTRSWTKTGVDDHIRDAKGVTLFAASDKAWKALPKKLCKWLFSDKGREHLKIVAMYQVANRALYTPEIFNKTREDGTPGKEYHDIVLQSLLHSPQFKLHVHAKETKSGPTEDAGHSKIEYKPKGLTDLVEDFRGRFKGSDLVGWGESAPSVPDNQDDHHYPHRNPNHPHHHPHCGDKHQTHRHHRHHRDAPHNGGNGSPKLPRPSPVPRRDEIFVNEKARVMHGYENWIAGNGVVHVVDKVLMPPRGKGCKNMSAMECAAWETMWDLANVGIDAVVDDAVIRWDDQSISESKEVAEDSEDEQEFHTFEDMDEEDEPEEGEALAFALY</sequence>
<protein>
    <recommendedName>
        <fullName evidence="2">FAS1 domain-containing protein</fullName>
    </recommendedName>
</protein>
<dbReference type="SMART" id="SM00554">
    <property type="entry name" value="FAS1"/>
    <property type="match status" value="2"/>
</dbReference>
<dbReference type="EMBL" id="JAAAJA010000014">
    <property type="protein sequence ID" value="KAG0266656.1"/>
    <property type="molecule type" value="Genomic_DNA"/>
</dbReference>
<comment type="caution">
    <text evidence="3">The sequence shown here is derived from an EMBL/GenBank/DDBJ whole genome shotgun (WGS) entry which is preliminary data.</text>
</comment>
<evidence type="ECO:0000313" key="3">
    <source>
        <dbReference type="EMBL" id="KAG0266656.1"/>
    </source>
</evidence>
<dbReference type="PANTHER" id="PTHR10900">
    <property type="entry name" value="PERIOSTIN-RELATED"/>
    <property type="match status" value="1"/>
</dbReference>
<dbReference type="PROSITE" id="PS50213">
    <property type="entry name" value="FAS1"/>
    <property type="match status" value="1"/>
</dbReference>
<feature type="compositionally biased region" description="Basic residues" evidence="1">
    <location>
        <begin position="336"/>
        <end position="348"/>
    </location>
</feature>
<name>A0A9P6QHD6_9FUNG</name>
<dbReference type="Proteomes" id="UP000726737">
    <property type="component" value="Unassembled WGS sequence"/>
</dbReference>
<evidence type="ECO:0000256" key="1">
    <source>
        <dbReference type="SAM" id="MobiDB-lite"/>
    </source>
</evidence>
<dbReference type="Gene3D" id="2.30.180.10">
    <property type="entry name" value="FAS1 domain"/>
    <property type="match status" value="3"/>
</dbReference>
<evidence type="ECO:0000259" key="2">
    <source>
        <dbReference type="PROSITE" id="PS50213"/>
    </source>
</evidence>
<feature type="compositionally biased region" description="Acidic residues" evidence="1">
    <location>
        <begin position="485"/>
        <end position="496"/>
    </location>
</feature>
<dbReference type="PANTHER" id="PTHR10900:SF77">
    <property type="entry name" value="FI19380P1"/>
    <property type="match status" value="1"/>
</dbReference>
<dbReference type="GO" id="GO:0005615">
    <property type="term" value="C:extracellular space"/>
    <property type="evidence" value="ECO:0007669"/>
    <property type="project" value="TreeGrafter"/>
</dbReference>
<dbReference type="Pfam" id="PF02469">
    <property type="entry name" value="Fasciclin"/>
    <property type="match status" value="1"/>
</dbReference>
<feature type="region of interest" description="Disordered" evidence="1">
    <location>
        <begin position="465"/>
        <end position="497"/>
    </location>
</feature>
<dbReference type="InterPro" id="IPR050904">
    <property type="entry name" value="Adhesion/Biosynth-related"/>
</dbReference>
<reference evidence="3" key="1">
    <citation type="journal article" date="2020" name="Fungal Divers.">
        <title>Resolving the Mortierellaceae phylogeny through synthesis of multi-gene phylogenetics and phylogenomics.</title>
        <authorList>
            <person name="Vandepol N."/>
            <person name="Liber J."/>
            <person name="Desiro A."/>
            <person name="Na H."/>
            <person name="Kennedy M."/>
            <person name="Barry K."/>
            <person name="Grigoriev I.V."/>
            <person name="Miller A.N."/>
            <person name="O'Donnell K."/>
            <person name="Stajich J.E."/>
            <person name="Bonito G."/>
        </authorList>
    </citation>
    <scope>NUCLEOTIDE SEQUENCE</scope>
    <source>
        <strain evidence="3">KOD948</strain>
    </source>
</reference>
<feature type="compositionally biased region" description="Basic residues" evidence="1">
    <location>
        <begin position="355"/>
        <end position="365"/>
    </location>
</feature>
<dbReference type="InterPro" id="IPR000782">
    <property type="entry name" value="FAS1_domain"/>
</dbReference>
<dbReference type="InterPro" id="IPR036378">
    <property type="entry name" value="FAS1_dom_sf"/>
</dbReference>
<keyword evidence="4" id="KW-1185">Reference proteome</keyword>
<dbReference type="AlphaFoldDB" id="A0A9P6QHD6"/>
<feature type="domain" description="FAS1" evidence="2">
    <location>
        <begin position="1"/>
        <end position="156"/>
    </location>
</feature>
<accession>A0A9P6QHD6</accession>
<proteinExistence type="predicted"/>